<proteinExistence type="predicted"/>
<organism evidence="2 3">
    <name type="scientific">Aquabacterium soli</name>
    <dbReference type="NCBI Taxonomy" id="2493092"/>
    <lineage>
        <taxon>Bacteria</taxon>
        <taxon>Pseudomonadati</taxon>
        <taxon>Pseudomonadota</taxon>
        <taxon>Betaproteobacteria</taxon>
        <taxon>Burkholderiales</taxon>
        <taxon>Aquabacterium</taxon>
    </lineage>
</organism>
<dbReference type="OrthoDB" id="256126at2"/>
<evidence type="ECO:0000259" key="1">
    <source>
        <dbReference type="Pfam" id="PF14452"/>
    </source>
</evidence>
<name>A0A426VAK4_9BURK</name>
<dbReference type="Proteomes" id="UP000269265">
    <property type="component" value="Unassembled WGS sequence"/>
</dbReference>
<gene>
    <name evidence="2" type="ORF">EIP75_13480</name>
</gene>
<dbReference type="InterPro" id="IPR025701">
    <property type="entry name" value="UBQ-conjugat_E2_E"/>
</dbReference>
<dbReference type="AlphaFoldDB" id="A0A426VAK4"/>
<comment type="caution">
    <text evidence="2">The sequence shown here is derived from an EMBL/GenBank/DDBJ whole genome shotgun (WGS) entry which is preliminary data.</text>
</comment>
<keyword evidence="3" id="KW-1185">Reference proteome</keyword>
<accession>A0A426VAK4</accession>
<feature type="domain" description="Multi-ubiquitin" evidence="1">
    <location>
        <begin position="84"/>
        <end position="148"/>
    </location>
</feature>
<evidence type="ECO:0000313" key="3">
    <source>
        <dbReference type="Proteomes" id="UP000269265"/>
    </source>
</evidence>
<protein>
    <recommendedName>
        <fullName evidence="1">Multi-ubiquitin domain-containing protein</fullName>
    </recommendedName>
</protein>
<reference evidence="2 3" key="1">
    <citation type="submission" date="2018-12" db="EMBL/GenBank/DDBJ databases">
        <title>The whole draft genome of Aquabacterium sp. SJQ9.</title>
        <authorList>
            <person name="Sun L."/>
            <person name="Gao X."/>
            <person name="Chen W."/>
            <person name="Huang K."/>
        </authorList>
    </citation>
    <scope>NUCLEOTIDE SEQUENCE [LARGE SCALE GENOMIC DNA]</scope>
    <source>
        <strain evidence="2 3">SJQ9</strain>
    </source>
</reference>
<evidence type="ECO:0000313" key="2">
    <source>
        <dbReference type="EMBL" id="RRS03989.1"/>
    </source>
</evidence>
<dbReference type="Pfam" id="PF14462">
    <property type="entry name" value="Prok-E2_E"/>
    <property type="match status" value="1"/>
</dbReference>
<dbReference type="EMBL" id="RSED01000009">
    <property type="protein sequence ID" value="RRS03989.1"/>
    <property type="molecule type" value="Genomic_DNA"/>
</dbReference>
<feature type="domain" description="Multi-ubiquitin" evidence="1">
    <location>
        <begin position="19"/>
        <end position="77"/>
    </location>
</feature>
<dbReference type="Pfam" id="PF14452">
    <property type="entry name" value="Multi_ubiq"/>
    <property type="match status" value="2"/>
</dbReference>
<dbReference type="InterPro" id="IPR027802">
    <property type="entry name" value="Multi-ubiquitin_dom"/>
</dbReference>
<sequence>MTTNNVQISIEVAGADLVFQPVSLSDTTPTGAQIAAAAGFNPGQQASVLLLLPNGELEDVRPSEVVDLSQKTGRFIVIESDRSYRLTIDGKRIDWPCRVISGDVIRQLGQVHGDKAIYFDRHDQADKLIEDREIIDLDSSGVEAFYSRAATWVLNVQGVRLEVATPTIVVSDAMIRAGFDVNQGWHIFLKVTGHPKQIIELTTVVDLRTPGIEKIRLTPKDVSNGETAQAVRRDFALLDVDENFLDERFAHWETMIENQRRWLLVYGYPVPQGYNTRRVTLALDVPPSYPGAQIDMFYVSPHLSLSDGQALACTEAQEAINGVPYQRWSRHRATASEWRPDTDNVITHLALVESALAKEVQQ</sequence>